<evidence type="ECO:0000256" key="1">
    <source>
        <dbReference type="SAM" id="MobiDB-lite"/>
    </source>
</evidence>
<dbReference type="Proteomes" id="UP001162480">
    <property type="component" value="Chromosome 3"/>
</dbReference>
<name>A0AA36ASB7_OCTVU</name>
<dbReference type="EMBL" id="OX597816">
    <property type="protein sequence ID" value="CAI9720357.1"/>
    <property type="molecule type" value="Genomic_DNA"/>
</dbReference>
<organism evidence="2 3">
    <name type="scientific">Octopus vulgaris</name>
    <name type="common">Common octopus</name>
    <dbReference type="NCBI Taxonomy" id="6645"/>
    <lineage>
        <taxon>Eukaryota</taxon>
        <taxon>Metazoa</taxon>
        <taxon>Spiralia</taxon>
        <taxon>Lophotrochozoa</taxon>
        <taxon>Mollusca</taxon>
        <taxon>Cephalopoda</taxon>
        <taxon>Coleoidea</taxon>
        <taxon>Octopodiformes</taxon>
        <taxon>Octopoda</taxon>
        <taxon>Incirrata</taxon>
        <taxon>Octopodidae</taxon>
        <taxon>Octopus</taxon>
    </lineage>
</organism>
<proteinExistence type="predicted"/>
<feature type="region of interest" description="Disordered" evidence="1">
    <location>
        <begin position="32"/>
        <end position="69"/>
    </location>
</feature>
<accession>A0AA36ASB7</accession>
<reference evidence="2" key="1">
    <citation type="submission" date="2023-08" db="EMBL/GenBank/DDBJ databases">
        <authorList>
            <person name="Alioto T."/>
            <person name="Alioto T."/>
            <person name="Gomez Garrido J."/>
        </authorList>
    </citation>
    <scope>NUCLEOTIDE SEQUENCE</scope>
</reference>
<feature type="compositionally biased region" description="Low complexity" evidence="1">
    <location>
        <begin position="51"/>
        <end position="66"/>
    </location>
</feature>
<keyword evidence="3" id="KW-1185">Reference proteome</keyword>
<dbReference type="AlphaFoldDB" id="A0AA36ASB7"/>
<protein>
    <submittedName>
        <fullName evidence="2">Uncharacterized protein</fullName>
    </submittedName>
</protein>
<evidence type="ECO:0000313" key="2">
    <source>
        <dbReference type="EMBL" id="CAI9720357.1"/>
    </source>
</evidence>
<gene>
    <name evidence="2" type="ORF">OCTVUL_1B024689</name>
</gene>
<evidence type="ECO:0000313" key="3">
    <source>
        <dbReference type="Proteomes" id="UP001162480"/>
    </source>
</evidence>
<sequence>MSEPGMEIEPLGIVSQHSKVLNFGLKHSETDRANREIKYNLTPQRPRIRSRSVSQSSTDSYSSTTSLPYNEPLSSNLPMLLPFFDHSLNRCEMELIEARR</sequence>